<reference evidence="10 11" key="1">
    <citation type="submission" date="2024-03" db="EMBL/GenBank/DDBJ databases">
        <authorList>
            <person name="Brejova B."/>
        </authorList>
    </citation>
    <scope>NUCLEOTIDE SEQUENCE [LARGE SCALE GENOMIC DNA]</scope>
    <source>
        <strain evidence="10 11">CBS 14171</strain>
    </source>
</reference>
<dbReference type="Pfam" id="PF14615">
    <property type="entry name" value="Rsa3"/>
    <property type="match status" value="1"/>
</dbReference>
<evidence type="ECO:0000256" key="3">
    <source>
        <dbReference type="ARBA" id="ARBA00006256"/>
    </source>
</evidence>
<evidence type="ECO:0000256" key="6">
    <source>
        <dbReference type="ARBA" id="ARBA00023242"/>
    </source>
</evidence>
<dbReference type="GeneID" id="92207811"/>
<comment type="subcellular location">
    <subcellularLocation>
        <location evidence="2">Nucleus</location>
        <location evidence="2">Nucleolus</location>
    </subcellularLocation>
</comment>
<protein>
    <recommendedName>
        <fullName evidence="4">Ribosome assembly protein 3</fullName>
    </recommendedName>
</protein>
<organism evidence="10 11">
    <name type="scientific">Lodderomyces beijingensis</name>
    <dbReference type="NCBI Taxonomy" id="1775926"/>
    <lineage>
        <taxon>Eukaryota</taxon>
        <taxon>Fungi</taxon>
        <taxon>Dikarya</taxon>
        <taxon>Ascomycota</taxon>
        <taxon>Saccharomycotina</taxon>
        <taxon>Pichiomycetes</taxon>
        <taxon>Debaryomycetaceae</taxon>
        <taxon>Candida/Lodderomyces clade</taxon>
        <taxon>Lodderomyces</taxon>
    </lineage>
</organism>
<evidence type="ECO:0000256" key="5">
    <source>
        <dbReference type="ARBA" id="ARBA00022517"/>
    </source>
</evidence>
<comment type="function">
    <text evidence="1">Required for efficient biogenesis of the 60S ribosomal subunit.</text>
</comment>
<sequence>MASTTPTQERNNGSKKPSSRRRKKRRTEDFSSSSESSSSDSEPEQESDQDEEVDVTKDGVAQVDASAIDIDIDSDPEQAKGDQRNNAPKDLTNDQKRQLQSIPFTTTSLSQVTNPNTAVAMRNIPNIAEVGKSIDASKQEIGAKFLKIMTQEFDDDLDELRKKPDFTDKSLISLAKTLQSGVNMFDYDTVMALFQAQSEAEIEK</sequence>
<dbReference type="Proteomes" id="UP001497383">
    <property type="component" value="Chromosome 3"/>
</dbReference>
<name>A0ABP0ZMP3_9ASCO</name>
<keyword evidence="6" id="KW-0539">Nucleus</keyword>
<evidence type="ECO:0000259" key="9">
    <source>
        <dbReference type="Pfam" id="PF14615"/>
    </source>
</evidence>
<proteinExistence type="inferred from homology"/>
<feature type="domain" description="Ribosome-assembly protein 3 C-terminal" evidence="9">
    <location>
        <begin position="144"/>
        <end position="186"/>
    </location>
</feature>
<feature type="compositionally biased region" description="Polar residues" evidence="8">
    <location>
        <begin position="1"/>
        <end position="11"/>
    </location>
</feature>
<dbReference type="PANTHER" id="PTHR28127:SF1">
    <property type="entry name" value="RIBOSOME ASSEMBLY PROTEIN 3"/>
    <property type="match status" value="1"/>
</dbReference>
<dbReference type="InterPro" id="IPR028217">
    <property type="entry name" value="Rsa3_C"/>
</dbReference>
<keyword evidence="5" id="KW-0690">Ribosome biogenesis</keyword>
<feature type="compositionally biased region" description="Low complexity" evidence="8">
    <location>
        <begin position="30"/>
        <end position="40"/>
    </location>
</feature>
<evidence type="ECO:0000313" key="11">
    <source>
        <dbReference type="Proteomes" id="UP001497383"/>
    </source>
</evidence>
<evidence type="ECO:0000256" key="7">
    <source>
        <dbReference type="ARBA" id="ARBA00023274"/>
    </source>
</evidence>
<evidence type="ECO:0000256" key="4">
    <source>
        <dbReference type="ARBA" id="ARBA00015339"/>
    </source>
</evidence>
<feature type="compositionally biased region" description="Acidic residues" evidence="8">
    <location>
        <begin position="41"/>
        <end position="53"/>
    </location>
</feature>
<dbReference type="RefSeq" id="XP_066829553.1">
    <property type="nucleotide sequence ID" value="XM_066972634.1"/>
</dbReference>
<gene>
    <name evidence="10" type="ORF">LODBEIA_P26150</name>
</gene>
<evidence type="ECO:0000256" key="2">
    <source>
        <dbReference type="ARBA" id="ARBA00004604"/>
    </source>
</evidence>
<accession>A0ABP0ZMP3</accession>
<dbReference type="InterPro" id="IPR051898">
    <property type="entry name" value="Ribosome_Assembly_3"/>
</dbReference>
<dbReference type="EMBL" id="OZ022407">
    <property type="protein sequence ID" value="CAK9438391.1"/>
    <property type="molecule type" value="Genomic_DNA"/>
</dbReference>
<comment type="similarity">
    <text evidence="3">Belongs to the RSA3 family.</text>
</comment>
<evidence type="ECO:0000256" key="1">
    <source>
        <dbReference type="ARBA" id="ARBA00003035"/>
    </source>
</evidence>
<feature type="region of interest" description="Disordered" evidence="8">
    <location>
        <begin position="1"/>
        <end position="95"/>
    </location>
</feature>
<keyword evidence="7" id="KW-0687">Ribonucleoprotein</keyword>
<evidence type="ECO:0000256" key="8">
    <source>
        <dbReference type="SAM" id="MobiDB-lite"/>
    </source>
</evidence>
<dbReference type="PANTHER" id="PTHR28127">
    <property type="entry name" value="RIBOSOME ASSEMBLY PROTEIN 3"/>
    <property type="match status" value="1"/>
</dbReference>
<keyword evidence="11" id="KW-1185">Reference proteome</keyword>
<evidence type="ECO:0000313" key="10">
    <source>
        <dbReference type="EMBL" id="CAK9438391.1"/>
    </source>
</evidence>